<dbReference type="EMBL" id="FNAT01000002">
    <property type="protein sequence ID" value="SDE38748.1"/>
    <property type="molecule type" value="Genomic_DNA"/>
</dbReference>
<reference evidence="3" key="1">
    <citation type="submission" date="2016-10" db="EMBL/GenBank/DDBJ databases">
        <authorList>
            <person name="Varghese N."/>
            <person name="Submissions S."/>
        </authorList>
    </citation>
    <scope>NUCLEOTIDE SEQUENCE [LARGE SCALE GENOMIC DNA]</scope>
    <source>
        <strain evidence="3">DSM 21424</strain>
    </source>
</reference>
<keyword evidence="3" id="KW-1185">Reference proteome</keyword>
<accession>A0A1G7CHB9</accession>
<dbReference type="GO" id="GO:0016740">
    <property type="term" value="F:transferase activity"/>
    <property type="evidence" value="ECO:0007669"/>
    <property type="project" value="UniProtKB-KW"/>
</dbReference>
<dbReference type="InterPro" id="IPR002654">
    <property type="entry name" value="Glyco_trans_25"/>
</dbReference>
<proteinExistence type="predicted"/>
<dbReference type="CDD" id="cd06532">
    <property type="entry name" value="Glyco_transf_25"/>
    <property type="match status" value="1"/>
</dbReference>
<dbReference type="STRING" id="521013.SAMN04488567_1500"/>
<evidence type="ECO:0000313" key="2">
    <source>
        <dbReference type="EMBL" id="SDE38748.1"/>
    </source>
</evidence>
<dbReference type="Pfam" id="PF01755">
    <property type="entry name" value="Glyco_transf_25"/>
    <property type="match status" value="1"/>
</dbReference>
<evidence type="ECO:0000259" key="1">
    <source>
        <dbReference type="Pfam" id="PF01755"/>
    </source>
</evidence>
<keyword evidence="2" id="KW-0808">Transferase</keyword>
<evidence type="ECO:0000313" key="3">
    <source>
        <dbReference type="Proteomes" id="UP000198922"/>
    </source>
</evidence>
<protein>
    <submittedName>
        <fullName evidence="2">Glycosyl transferase, family 25</fullName>
    </submittedName>
</protein>
<sequence>MQTRSAMGTATRPVETRVISLLRRPDRRQVMQAKLESAGIAWEWFDAVDAASAEPAQLSRHFPRMSRSYPCAPAEMACAISHRLCWEEFLSGSGQALCVLEDDVEFEPELAGLLADDGWVTPAAGLVKLDRNAPRAKKMLVSDSALPQPLPGRRLVRLWSRALGGGGYVAHRDTVARMAANFDGFAAPIDHHLFNPAFAPHFRAPGVHRLTPAVIFHHHAGSDIEPSRQSQREATDWNRVRLAREALSMRAIPGRLAALWRGARFEKLL</sequence>
<organism evidence="2 3">
    <name type="scientific">Limimaricola pyoseonensis</name>
    <dbReference type="NCBI Taxonomy" id="521013"/>
    <lineage>
        <taxon>Bacteria</taxon>
        <taxon>Pseudomonadati</taxon>
        <taxon>Pseudomonadota</taxon>
        <taxon>Alphaproteobacteria</taxon>
        <taxon>Rhodobacterales</taxon>
        <taxon>Paracoccaceae</taxon>
        <taxon>Limimaricola</taxon>
    </lineage>
</organism>
<dbReference type="OrthoDB" id="259382at2"/>
<feature type="domain" description="Glycosyl transferase family 25" evidence="1">
    <location>
        <begin position="18"/>
        <end position="115"/>
    </location>
</feature>
<name>A0A1G7CHB9_9RHOB</name>
<gene>
    <name evidence="2" type="ORF">SAMN04488567_1500</name>
</gene>
<dbReference type="Proteomes" id="UP000198922">
    <property type="component" value="Unassembled WGS sequence"/>
</dbReference>
<dbReference type="RefSeq" id="WP_090110670.1">
    <property type="nucleotide sequence ID" value="NZ_FNAT01000002.1"/>
</dbReference>
<dbReference type="AlphaFoldDB" id="A0A1G7CHB9"/>